<dbReference type="SUPFAM" id="SSF53067">
    <property type="entry name" value="Actin-like ATPase domain"/>
    <property type="match status" value="1"/>
</dbReference>
<dbReference type="STRING" id="1121419.SAMN05443529_14218"/>
<evidence type="ECO:0000313" key="1">
    <source>
        <dbReference type="EMBL" id="SDI48021.1"/>
    </source>
</evidence>
<dbReference type="Pfam" id="PF06277">
    <property type="entry name" value="EutA"/>
    <property type="match status" value="1"/>
</dbReference>
<proteinExistence type="predicted"/>
<dbReference type="Proteomes" id="UP000198656">
    <property type="component" value="Unassembled WGS sequence"/>
</dbReference>
<protein>
    <submittedName>
        <fullName evidence="1">Ethanolamine utilization protein EutA</fullName>
    </submittedName>
</protein>
<gene>
    <name evidence="1" type="ORF">SAMN05443529_14218</name>
</gene>
<dbReference type="EMBL" id="FNCP01000042">
    <property type="protein sequence ID" value="SDI48021.1"/>
    <property type="molecule type" value="Genomic_DNA"/>
</dbReference>
<dbReference type="InterPro" id="IPR050696">
    <property type="entry name" value="FtsA/MreB"/>
</dbReference>
<dbReference type="PANTHER" id="PTHR32432:SF13">
    <property type="entry name" value="ETHANOLAMINE AMMONIA-LYASE REACTIVASE EUTA"/>
    <property type="match status" value="1"/>
</dbReference>
<evidence type="ECO:0000313" key="2">
    <source>
        <dbReference type="Proteomes" id="UP000198656"/>
    </source>
</evidence>
<sequence length="485" mass="52057">MPESNNQRITSVGIDIGTTTTQLVISQLTIENTASGSLVPHVEITDKEVIHRSQIYFTPLIDRDLVNAVAISKILESEYKAAGLSPEMIDTGAVIITGETAKKENAKAIIDALAGFAGDFVVATAGANLEAIFAGKGSGAALYSSERHQVVVNIDVGGGTSNYATFFEGKAVDSSCINVGGHLIEFERHGDRITYISEPAKIALQITGQRLQVGERVTLPQLRPVVQAMAASVVEVLKTPLHSDLTQKLLMTPPLQLGHQIRKVMISGGVADYVYAENQPTTMTEVTAFGDFGPLLGWELKASLKSAGFVLEKPNETVRATVIGTGTQSVNLSGSTIHLQETTLPLRNVMVVSPFSAIIPETPLKIAEIIRNEIIRLQMDHSEGVVAIAMKGPRTMSFSDINSLAQGLLLGLQDYIVKDKPLILVIEADCGKVLGQCVHASANRLLEVICIDQIEVDNCDYIDIGKPLMGGRVVPVVLKTLVFNR</sequence>
<keyword evidence="2" id="KW-1185">Reference proteome</keyword>
<name>A0A1G8KX85_9FIRM</name>
<dbReference type="InterPro" id="IPR043129">
    <property type="entry name" value="ATPase_NBD"/>
</dbReference>
<dbReference type="AlphaFoldDB" id="A0A1G8KX85"/>
<organism evidence="1 2">
    <name type="scientific">Desulfosporosinus hippei DSM 8344</name>
    <dbReference type="NCBI Taxonomy" id="1121419"/>
    <lineage>
        <taxon>Bacteria</taxon>
        <taxon>Bacillati</taxon>
        <taxon>Bacillota</taxon>
        <taxon>Clostridia</taxon>
        <taxon>Eubacteriales</taxon>
        <taxon>Desulfitobacteriaceae</taxon>
        <taxon>Desulfosporosinus</taxon>
    </lineage>
</organism>
<dbReference type="RefSeq" id="WP_092335712.1">
    <property type="nucleotide sequence ID" value="NZ_FNCP01000042.1"/>
</dbReference>
<dbReference type="OrthoDB" id="1542at2"/>
<reference evidence="2" key="1">
    <citation type="submission" date="2016-10" db="EMBL/GenBank/DDBJ databases">
        <authorList>
            <person name="Varghese N."/>
            <person name="Submissions S."/>
        </authorList>
    </citation>
    <scope>NUCLEOTIDE SEQUENCE [LARGE SCALE GENOMIC DNA]</scope>
    <source>
        <strain evidence="2">DSM 8344</strain>
    </source>
</reference>
<accession>A0A1G8KX85</accession>
<dbReference type="PIRSF" id="PIRSF012293">
    <property type="entry name" value="EutA"/>
    <property type="match status" value="1"/>
</dbReference>
<dbReference type="PANTHER" id="PTHR32432">
    <property type="entry name" value="CELL DIVISION PROTEIN FTSA-RELATED"/>
    <property type="match status" value="1"/>
</dbReference>
<dbReference type="InterPro" id="IPR009377">
    <property type="entry name" value="EutA"/>
</dbReference>